<reference evidence="1 2" key="1">
    <citation type="submission" date="2015-06" db="EMBL/GenBank/DDBJ databases">
        <title>Comparative genome analysis of nirS-carrying Bradyrhizobium sp. strains.</title>
        <authorList>
            <person name="Ishii S."/>
            <person name="Jang J."/>
            <person name="Nishizawa T."/>
            <person name="Senoo K."/>
        </authorList>
    </citation>
    <scope>NUCLEOTIDE SEQUENCE [LARGE SCALE GENOMIC DNA]</scope>
    <source>
        <strain evidence="1 2">TSA1</strain>
    </source>
</reference>
<protein>
    <recommendedName>
        <fullName evidence="3">VWFA domain-containing protein</fullName>
    </recommendedName>
</protein>
<proteinExistence type="predicted"/>
<dbReference type="AlphaFoldDB" id="A0A2M6UIV1"/>
<keyword evidence="2" id="KW-1185">Reference proteome</keyword>
<evidence type="ECO:0000313" key="2">
    <source>
        <dbReference type="Proteomes" id="UP000228930"/>
    </source>
</evidence>
<evidence type="ECO:0000313" key="1">
    <source>
        <dbReference type="EMBL" id="PIT04465.1"/>
    </source>
</evidence>
<comment type="caution">
    <text evidence="1">The sequence shown here is derived from an EMBL/GenBank/DDBJ whole genome shotgun (WGS) entry which is preliminary data.</text>
</comment>
<gene>
    <name evidence="1" type="ORF">TSA1_29685</name>
</gene>
<accession>A0A2M6UIV1</accession>
<dbReference type="EMBL" id="LFJC01000003">
    <property type="protein sequence ID" value="PIT04465.1"/>
    <property type="molecule type" value="Genomic_DNA"/>
</dbReference>
<organism evidence="1 2">
    <name type="scientific">Bradyrhizobium nitroreducens</name>
    <dbReference type="NCBI Taxonomy" id="709803"/>
    <lineage>
        <taxon>Bacteria</taxon>
        <taxon>Pseudomonadati</taxon>
        <taxon>Pseudomonadota</taxon>
        <taxon>Alphaproteobacteria</taxon>
        <taxon>Hyphomicrobiales</taxon>
        <taxon>Nitrobacteraceae</taxon>
        <taxon>Bradyrhizobium</taxon>
    </lineage>
</organism>
<dbReference type="SUPFAM" id="SSF53300">
    <property type="entry name" value="vWA-like"/>
    <property type="match status" value="1"/>
</dbReference>
<dbReference type="RefSeq" id="WP_100179579.1">
    <property type="nucleotide sequence ID" value="NZ_LFJC01000003.1"/>
</dbReference>
<sequence length="248" mass="26756">MSSQVSVSEATKTLVSSGTITTQAAVQLSQRNRTISVADIRAGFEDPTLGCFIVDASPSMEPYIDDVIAGQRQMIDILRASAKCRMGALYVGQWLFSNETTLLNPFSVLAQTGNDAVALLDKTRYRPQDGDGTALYATVFHVLQDMAANIAFALEQNIRTTFTLGLITDGEDNQGGAKPADIKTIVSELRANEYLTKSVVIGIENPKLSRKTIVDIQNSLGFDDAIFVGQSGREIRRAFALASRASIG</sequence>
<dbReference type="Gene3D" id="3.40.50.410">
    <property type="entry name" value="von Willebrand factor, type A domain"/>
    <property type="match status" value="1"/>
</dbReference>
<name>A0A2M6UIV1_9BRAD</name>
<evidence type="ECO:0008006" key="3">
    <source>
        <dbReference type="Google" id="ProtNLM"/>
    </source>
</evidence>
<dbReference type="Proteomes" id="UP000228930">
    <property type="component" value="Unassembled WGS sequence"/>
</dbReference>
<dbReference type="InterPro" id="IPR036465">
    <property type="entry name" value="vWFA_dom_sf"/>
</dbReference>